<evidence type="ECO:0000256" key="5">
    <source>
        <dbReference type="ARBA" id="ARBA00022840"/>
    </source>
</evidence>
<dbReference type="PANTHER" id="PTHR45797">
    <property type="entry name" value="RAD54-LIKE"/>
    <property type="match status" value="1"/>
</dbReference>
<dbReference type="GO" id="GO:0016887">
    <property type="term" value="F:ATP hydrolysis activity"/>
    <property type="evidence" value="ECO:0007669"/>
    <property type="project" value="InterPro"/>
</dbReference>
<feature type="region of interest" description="Disordered" evidence="8">
    <location>
        <begin position="169"/>
        <end position="304"/>
    </location>
</feature>
<dbReference type="GO" id="GO:0005634">
    <property type="term" value="C:nucleus"/>
    <property type="evidence" value="ECO:0007669"/>
    <property type="project" value="UniProtKB-SubCell"/>
</dbReference>
<comment type="caution">
    <text evidence="9">The sequence shown here is derived from an EMBL/GenBank/DDBJ whole genome shotgun (WGS) entry which is preliminary data.</text>
</comment>
<feature type="compositionally biased region" description="Polar residues" evidence="8">
    <location>
        <begin position="178"/>
        <end position="187"/>
    </location>
</feature>
<dbReference type="Gene3D" id="3.40.50.10810">
    <property type="entry name" value="Tandem AAA-ATPase domain"/>
    <property type="match status" value="6"/>
</dbReference>
<keyword evidence="4" id="KW-0378">Hydrolase</keyword>
<keyword evidence="3" id="KW-0547">Nucleotide-binding</keyword>
<keyword evidence="4" id="KW-0347">Helicase</keyword>
<feature type="compositionally biased region" description="Basic and acidic residues" evidence="8">
    <location>
        <begin position="1656"/>
        <end position="1674"/>
    </location>
</feature>
<comment type="subcellular location">
    <subcellularLocation>
        <location evidence="1">Nucleus</location>
    </subcellularLocation>
</comment>
<dbReference type="GO" id="GO:0003677">
    <property type="term" value="F:DNA binding"/>
    <property type="evidence" value="ECO:0007669"/>
    <property type="project" value="UniProtKB-KW"/>
</dbReference>
<keyword evidence="5" id="KW-0067">ATP-binding</keyword>
<keyword evidence="6" id="KW-0238">DNA-binding</keyword>
<feature type="compositionally biased region" description="Polar residues" evidence="8">
    <location>
        <begin position="1937"/>
        <end position="1955"/>
    </location>
</feature>
<gene>
    <name evidence="9" type="ORF">OBRU01_05985</name>
</gene>
<feature type="region of interest" description="Disordered" evidence="8">
    <location>
        <begin position="1634"/>
        <end position="1680"/>
    </location>
</feature>
<comment type="similarity">
    <text evidence="2">Belongs to the SNF2/RAD54 helicase family.</text>
</comment>
<evidence type="ECO:0000256" key="3">
    <source>
        <dbReference type="ARBA" id="ARBA00022741"/>
    </source>
</evidence>
<feature type="compositionally biased region" description="Polar residues" evidence="8">
    <location>
        <begin position="1985"/>
        <end position="1995"/>
    </location>
</feature>
<dbReference type="GO" id="GO:0004386">
    <property type="term" value="F:helicase activity"/>
    <property type="evidence" value="ECO:0007669"/>
    <property type="project" value="UniProtKB-KW"/>
</dbReference>
<feature type="compositionally biased region" description="Basic and acidic residues" evidence="8">
    <location>
        <begin position="1634"/>
        <end position="1643"/>
    </location>
</feature>
<evidence type="ECO:0000313" key="9">
    <source>
        <dbReference type="EMBL" id="KOB76307.1"/>
    </source>
</evidence>
<evidence type="ECO:0000256" key="4">
    <source>
        <dbReference type="ARBA" id="ARBA00022806"/>
    </source>
</evidence>
<feature type="region of interest" description="Disordered" evidence="8">
    <location>
        <begin position="534"/>
        <end position="615"/>
    </location>
</feature>
<reference evidence="9 10" key="1">
    <citation type="journal article" date="2015" name="Genome Biol. Evol.">
        <title>The genome of winter moth (Operophtera brumata) provides a genomic perspective on sexual dimorphism and phenology.</title>
        <authorList>
            <person name="Derks M.F."/>
            <person name="Smit S."/>
            <person name="Salis L."/>
            <person name="Schijlen E."/>
            <person name="Bossers A."/>
            <person name="Mateman C."/>
            <person name="Pijl A.S."/>
            <person name="de Ridder D."/>
            <person name="Groenen M.A."/>
            <person name="Visser M.E."/>
            <person name="Megens H.J."/>
        </authorList>
    </citation>
    <scope>NUCLEOTIDE SEQUENCE [LARGE SCALE GENOMIC DNA]</scope>
    <source>
        <strain evidence="9">WM2013NL</strain>
        <tissue evidence="9">Head and thorax</tissue>
    </source>
</reference>
<feature type="compositionally biased region" description="Polar residues" evidence="8">
    <location>
        <begin position="196"/>
        <end position="215"/>
    </location>
</feature>
<organism evidence="9 10">
    <name type="scientific">Operophtera brumata</name>
    <name type="common">Winter moth</name>
    <name type="synonym">Phalaena brumata</name>
    <dbReference type="NCBI Taxonomy" id="104452"/>
    <lineage>
        <taxon>Eukaryota</taxon>
        <taxon>Metazoa</taxon>
        <taxon>Ecdysozoa</taxon>
        <taxon>Arthropoda</taxon>
        <taxon>Hexapoda</taxon>
        <taxon>Insecta</taxon>
        <taxon>Pterygota</taxon>
        <taxon>Neoptera</taxon>
        <taxon>Endopterygota</taxon>
        <taxon>Lepidoptera</taxon>
        <taxon>Glossata</taxon>
        <taxon>Ditrysia</taxon>
        <taxon>Geometroidea</taxon>
        <taxon>Geometridae</taxon>
        <taxon>Larentiinae</taxon>
        <taxon>Operophtera</taxon>
    </lineage>
</organism>
<feature type="region of interest" description="Disordered" evidence="8">
    <location>
        <begin position="1565"/>
        <end position="1603"/>
    </location>
</feature>
<evidence type="ECO:0000313" key="10">
    <source>
        <dbReference type="Proteomes" id="UP000037510"/>
    </source>
</evidence>
<accession>A0A0L7LLI4</accession>
<dbReference type="STRING" id="104452.A0A0L7LLI4"/>
<evidence type="ECO:0000256" key="6">
    <source>
        <dbReference type="ARBA" id="ARBA00023125"/>
    </source>
</evidence>
<evidence type="ECO:0000256" key="7">
    <source>
        <dbReference type="ARBA" id="ARBA00023242"/>
    </source>
</evidence>
<sequence>MSEEINIDANTLSVAEDAFDNFQSVSMFEEEEFITLSDIVPPQPSVPDVSHELNEIPYDNEVVLESPQNDELGQVNKHNDTGPKLLDISVNNVFSEHRLDKSGEVYQNDDIPRDSRVLAISNSGTTQQKMQDPYECQGLSSDGLGAQNYMIEDSASVIQDSLLSTTVSQNDAPFETPSEATETSSYPRRTKRGRIPNTSKYPMTSVSHSDSNKSTPVKRRPGRPKKASLGQTTYDPDSTNVENTSFLPGNGSLTDDSGLAENVTPNNVEKKGRRGRAIRTLKEDTTPMPRKRGRKPKASPPLANEELNNSQINEITLLEPAIPHEVDCQIDPDLSLSNNDVKSLTLSTSKRKKRGRKKGKKAIFKSAPNKLKNLEPCDNNTDLDDADDVCLSKLKQDLNETDTTLNSDVNMSIGDFPNDAEAMLIDDIQNDAEAKPIDDIQNDAEANAINDFQSDTAAKSTDNIQIDIELEEISGSPSKRNSKMPIMSDFEYNVDKVVKEATADGETEVVADNECLLVEDTSKRRRTAKKSFVYDEGSDEDPFANVESSDDEPKRRKKGSKYFSDDEYVPRGDGRKRGGCKIRSSSSESEDEINDELGIKKNKSGVSPLKKGRKPLDNMSLVSTITPKAEDDDIEGCIETTLIKTDDSLKPPAEAWATSNEFQNFIAQKIQGTSLKIKKVSSKEKTDTLAPLDIPVVDQNEPKRTVDTSAQTKKASTSSVSIQTSAPYDIPMKRNIDLTAAQSEKACEFLSSVVKTTVELGQLMSQKSGDFMKKKINSDHVTDTFKMDYCVRKSFLLFKLAKHNLLQMEEDLANQYDAFLNEHNLTSCREMPKKIIPKAKADSDSDCEIVEVVGASSLATKKEKPKFNPKTVFLNKELSIKIAKKPNTPEKPTPGKKKLEIKGRHAVWINKNVMVKKVSPTQSFLAQDSRNKKPPDTYVTEKMVSDFFEHFNRKEALITCAPFINTDWTCVHREYACHYFVNELDAANTSRNNDNSAVATENNIETPDENCNFSEKNYFENPNTLFSLCTEAIHKCLNIKNNQAPATQKLTCNVTDGTDTKGPVALFRLCFNALKTDHLNILEQNKTQENHDIEEINDLLDLPDQNNTGNTKDLIEEINDLADIQDIDTYKEDYIIRDMPCQYKILVTDDRPIQDAVLPLTSICYKKIVEMFCDYETYQETFLSLIPEKVSVDNISSKDSYIKKYTEHIYIGGPDKCPSYCEDTDLSSLDNSLRNGPKSLFTLCVELVQSLQRLTKITAVQTSTNSNACKVKPLKSIAFESIKLILYTDFNTDFNKELIGSVFDTANNDSDTNNAIEINNDNEGNENFTINCVNTLSEEAFNSLQVPPRIRIRKQSQDSSNFSDGFDNDNCGGHDEMDFNADHVADDNGWASQLQMQEFRSCYTPHVNTTENMEDVNNETVEERHEVPPQIKFEPVDDFAEDNMIDTSIVKTEPLALHALNEMTHIPDSIITKKEFIEATNYRGESPMIQNTSNYSVNSFEQFVKSNKMIKPMNDANDETEIFSQSGLRIRRQHEPDIDPGHDMSMSLLVPHTFEPLHLVEAKGSLMETSSDDDDSSKKSGKKKDKRKKKIKKDGKAINSKETPMISKEAPVVKEKIVVENEVMILTRRMREKIRQEEKKIESSDSDSGNLYMLSSKKDKSKKDKTVQEEKKIESSGSDTETLYMLNVNTDGDSTLVQEKIKLPKNKLLKEIKQKDDQVQCNNVDSTEKVGDNSKKAEAKEKHSFSGFTAIDQNETTNYQKLMQFVYDKIVPSDTEDINKNLNEEPNDINHPGNEETDDNGPVIHPDEPVELLECEPTMPMFDDEPSERPGPKKFKNKTKKNLEAEKGKPQFTNRHGWHCYSINSNDTKLYKDAQIVLEKLPESFVETYMEYQDVMDKDLHDEEVDRLINLQSLNRSVNFKDIKDLKSKSRPKGSSKETSTTEHNSGNISRSPSPAYSDHFNELAPSDDEGPKVEDEIPPPVSTEYLTTVSSIRTNLLMDEHDSDSDGAGGKKIKEEPKDPDDQEDKPRRPGPKSKTKVDNKVEPESLMLTADKMMNKEFLSNELFNEGIDGGTPGKRGGPTGLFKGRRNIRKYEGVKFMWDACFESLGTIEAGHPGGGCILAHCMGLGKTLQVLALLHTVRFESLGTIEAGHPGGGCILAHCMGLGKTLQVLALLHTVRFESLGTIEAGHPGGGCILAHCMGLGKSLQVLALLHTVRFESLGTIEAGHPRGGCILAHCMGLSKTLQVLALLHTVRFESLGTIEAGHPGGGCILAHCMGLGKTLQVMALLHTVRFESLGTIEAGHPGGGCILAHCMGLSKTLQVLALLHTVRFYLQLIHQNPQAKSPRGSSSFIIT</sequence>
<dbReference type="EMBL" id="JTDY01000657">
    <property type="protein sequence ID" value="KOB76307.1"/>
    <property type="molecule type" value="Genomic_DNA"/>
</dbReference>
<protein>
    <submittedName>
        <fullName evidence="9">Transcriptional regulator ATRX</fullName>
    </submittedName>
</protein>
<feature type="region of interest" description="Disordered" evidence="8">
    <location>
        <begin position="1776"/>
        <end position="1807"/>
    </location>
</feature>
<dbReference type="GO" id="GO:0005524">
    <property type="term" value="F:ATP binding"/>
    <property type="evidence" value="ECO:0007669"/>
    <property type="project" value="UniProtKB-KW"/>
</dbReference>
<keyword evidence="10" id="KW-1185">Reference proteome</keyword>
<feature type="compositionally biased region" description="Basic residues" evidence="8">
    <location>
        <begin position="216"/>
        <end position="226"/>
    </location>
</feature>
<name>A0A0L7LLI4_OPEBR</name>
<evidence type="ECO:0000256" key="1">
    <source>
        <dbReference type="ARBA" id="ARBA00004123"/>
    </source>
</evidence>
<feature type="region of interest" description="Disordered" evidence="8">
    <location>
        <begin position="1925"/>
        <end position="2044"/>
    </location>
</feature>
<evidence type="ECO:0000256" key="2">
    <source>
        <dbReference type="ARBA" id="ARBA00007025"/>
    </source>
</evidence>
<dbReference type="InterPro" id="IPR044574">
    <property type="entry name" value="ARIP4-like"/>
</dbReference>
<dbReference type="Proteomes" id="UP000037510">
    <property type="component" value="Unassembled WGS sequence"/>
</dbReference>
<evidence type="ECO:0000256" key="8">
    <source>
        <dbReference type="SAM" id="MobiDB-lite"/>
    </source>
</evidence>
<keyword evidence="7" id="KW-0539">Nucleus</keyword>
<dbReference type="InterPro" id="IPR038718">
    <property type="entry name" value="SNF2-like_sf"/>
</dbReference>
<proteinExistence type="inferred from homology"/>
<feature type="compositionally biased region" description="Polar residues" evidence="8">
    <location>
        <begin position="229"/>
        <end position="255"/>
    </location>
</feature>
<feature type="region of interest" description="Disordered" evidence="8">
    <location>
        <begin position="1819"/>
        <end position="1847"/>
    </location>
</feature>
<feature type="compositionally biased region" description="Basic residues" evidence="8">
    <location>
        <begin position="1579"/>
        <end position="1593"/>
    </location>
</feature>
<dbReference type="PANTHER" id="PTHR45797:SF1">
    <property type="entry name" value="HELICASE ARIP4"/>
    <property type="match status" value="1"/>
</dbReference>